<feature type="region of interest" description="Disordered" evidence="2">
    <location>
        <begin position="206"/>
        <end position="225"/>
    </location>
</feature>
<accession>I1C8P5</accession>
<dbReference type="InParanoid" id="I1C8P5"/>
<dbReference type="InterPro" id="IPR051033">
    <property type="entry name" value="SH3BGR"/>
</dbReference>
<feature type="compositionally biased region" description="Polar residues" evidence="2">
    <location>
        <begin position="511"/>
        <end position="522"/>
    </location>
</feature>
<dbReference type="Gene3D" id="3.40.30.10">
    <property type="entry name" value="Glutaredoxin"/>
    <property type="match status" value="1"/>
</dbReference>
<dbReference type="eggNOG" id="ENOG502TGZ0">
    <property type="taxonomic scope" value="Eukaryota"/>
</dbReference>
<dbReference type="AlphaFoldDB" id="I1C8P5"/>
<dbReference type="SUPFAM" id="SSF52833">
    <property type="entry name" value="Thioredoxin-like"/>
    <property type="match status" value="1"/>
</dbReference>
<dbReference type="InterPro" id="IPR036249">
    <property type="entry name" value="Thioredoxin-like_sf"/>
</dbReference>
<organism evidence="3 4">
    <name type="scientific">Rhizopus delemar (strain RA 99-880 / ATCC MYA-4621 / FGSC 9543 / NRRL 43880)</name>
    <name type="common">Mucormycosis agent</name>
    <name type="synonym">Rhizopus arrhizus var. delemar</name>
    <dbReference type="NCBI Taxonomy" id="246409"/>
    <lineage>
        <taxon>Eukaryota</taxon>
        <taxon>Fungi</taxon>
        <taxon>Fungi incertae sedis</taxon>
        <taxon>Mucoromycota</taxon>
        <taxon>Mucoromycotina</taxon>
        <taxon>Mucoromycetes</taxon>
        <taxon>Mucorales</taxon>
        <taxon>Mucorineae</taxon>
        <taxon>Rhizopodaceae</taxon>
        <taxon>Rhizopus</taxon>
    </lineage>
</organism>
<sequence>MGIPIWQMVFRGGKDRQGGSRKKSDQRLSIQGSLYRVESIASHHTTSQIKQECEELKSKQKNKEYLDTITKQTAKIEQLKSQLTAAGHSPELEEKHKETLAELAIKEALLEETKKEMESLRETLESLQQKDQTAQLLAEKDKLLKEKECELETLQLQWENERAELIKPALAQVTTQLEELKETNKVVMERLGEKEDELAELRAQINRRDRKPKSGLTTDEDHHQKRLNRLTMDLEHDRMLMQKLEELNNQLETQKQKHEAILETHAKAMAEKDKKLEKLKKSHDTAIRSLEQTQVQNLNQLQLKYDKDVSLLKERLKQAENQAKSTMDDEVSKILYEFEQYEHNHSIQVAHLQQTYQEQISVMKKGQQSELQQYDKNIITPKLRKTGGPSSKFKWPAPEASQSVDLTPRDPKEVHIYTSSISTNPKLKQEEEEIVKSLESNNIQFKVIDVAKSELALQHMRKQNSKSRALPQIFLGGSYKCTYEEFKQAKNNKDLLQLLEQQSKQEGSMKLNISPNQSNSYLPSPVSTPPL</sequence>
<dbReference type="PANTHER" id="PTHR12232:SF0">
    <property type="entry name" value="THIOREDOXIN DOMAIN-CONTAINING PROTEIN"/>
    <property type="match status" value="1"/>
</dbReference>
<evidence type="ECO:0000256" key="2">
    <source>
        <dbReference type="SAM" id="MobiDB-lite"/>
    </source>
</evidence>
<dbReference type="OMA" id="VQHQKSL"/>
<dbReference type="PROSITE" id="PS51354">
    <property type="entry name" value="GLUTAREDOXIN_2"/>
    <property type="match status" value="1"/>
</dbReference>
<dbReference type="EMBL" id="CH476738">
    <property type="protein sequence ID" value="EIE84825.1"/>
    <property type="molecule type" value="Genomic_DNA"/>
</dbReference>
<feature type="region of interest" description="Disordered" evidence="2">
    <location>
        <begin position="381"/>
        <end position="406"/>
    </location>
</feature>
<dbReference type="GeneID" id="93616501"/>
<feature type="region of interest" description="Disordered" evidence="2">
    <location>
        <begin position="504"/>
        <end position="531"/>
    </location>
</feature>
<reference evidence="3 4" key="1">
    <citation type="journal article" date="2009" name="PLoS Genet.">
        <title>Genomic analysis of the basal lineage fungus Rhizopus oryzae reveals a whole-genome duplication.</title>
        <authorList>
            <person name="Ma L.-J."/>
            <person name="Ibrahim A.S."/>
            <person name="Skory C."/>
            <person name="Grabherr M.G."/>
            <person name="Burger G."/>
            <person name="Butler M."/>
            <person name="Elias M."/>
            <person name="Idnurm A."/>
            <person name="Lang B.F."/>
            <person name="Sone T."/>
            <person name="Abe A."/>
            <person name="Calvo S.E."/>
            <person name="Corrochano L.M."/>
            <person name="Engels R."/>
            <person name="Fu J."/>
            <person name="Hansberg W."/>
            <person name="Kim J.-M."/>
            <person name="Kodira C.D."/>
            <person name="Koehrsen M.J."/>
            <person name="Liu B."/>
            <person name="Miranda-Saavedra D."/>
            <person name="O'Leary S."/>
            <person name="Ortiz-Castellanos L."/>
            <person name="Poulter R."/>
            <person name="Rodriguez-Romero J."/>
            <person name="Ruiz-Herrera J."/>
            <person name="Shen Y.-Q."/>
            <person name="Zeng Q."/>
            <person name="Galagan J."/>
            <person name="Birren B.W."/>
            <person name="Cuomo C.A."/>
            <person name="Wickes B.L."/>
        </authorList>
    </citation>
    <scope>NUCLEOTIDE SEQUENCE [LARGE SCALE GENOMIC DNA]</scope>
    <source>
        <strain evidence="4">RA 99-880 / ATCC MYA-4621 / FGSC 9543 / NRRL 43880</strain>
    </source>
</reference>
<evidence type="ECO:0000313" key="4">
    <source>
        <dbReference type="Proteomes" id="UP000009138"/>
    </source>
</evidence>
<gene>
    <name evidence="3" type="ORF">RO3G_09535</name>
</gene>
<dbReference type="GO" id="GO:0005737">
    <property type="term" value="C:cytoplasm"/>
    <property type="evidence" value="ECO:0007669"/>
    <property type="project" value="TreeGrafter"/>
</dbReference>
<keyword evidence="4" id="KW-1185">Reference proteome</keyword>
<dbReference type="STRING" id="246409.I1C8P5"/>
<dbReference type="OrthoDB" id="9932926at2759"/>
<name>I1C8P5_RHIO9</name>
<proteinExistence type="inferred from homology"/>
<dbReference type="InterPro" id="IPR006993">
    <property type="entry name" value="Glut_rich_SH3-bd"/>
</dbReference>
<comment type="similarity">
    <text evidence="1">Belongs to the SH3BGR family.</text>
</comment>
<dbReference type="Proteomes" id="UP000009138">
    <property type="component" value="Unassembled WGS sequence"/>
</dbReference>
<dbReference type="VEuPathDB" id="FungiDB:RO3G_09535"/>
<evidence type="ECO:0000313" key="3">
    <source>
        <dbReference type="EMBL" id="EIE84825.1"/>
    </source>
</evidence>
<evidence type="ECO:0000256" key="1">
    <source>
        <dbReference type="ARBA" id="ARBA00007764"/>
    </source>
</evidence>
<dbReference type="RefSeq" id="XP_067520221.1">
    <property type="nucleotide sequence ID" value="XM_067664120.1"/>
</dbReference>
<dbReference type="Pfam" id="PF04908">
    <property type="entry name" value="SH3BGR"/>
    <property type="match status" value="1"/>
</dbReference>
<dbReference type="PANTHER" id="PTHR12232">
    <property type="entry name" value="SH3 DOMAIN-BINDING GLUTAMIC ACID-RICH-LIKE PROTEIN"/>
    <property type="match status" value="1"/>
</dbReference>
<protein>
    <submittedName>
        <fullName evidence="3">Uncharacterized protein</fullName>
    </submittedName>
</protein>